<dbReference type="InterPro" id="IPR006058">
    <property type="entry name" value="2Fe2S_fd_BS"/>
</dbReference>
<dbReference type="PANTHER" id="PTHR46077">
    <property type="entry name" value="E3 UBIQUITIN-PROTEIN LIGASE TOPORS"/>
    <property type="match status" value="1"/>
</dbReference>
<dbReference type="GO" id="GO:0061630">
    <property type="term" value="F:ubiquitin protein ligase activity"/>
    <property type="evidence" value="ECO:0007669"/>
    <property type="project" value="UniProtKB-EC"/>
</dbReference>
<proteinExistence type="predicted"/>
<feature type="compositionally biased region" description="Polar residues" evidence="10">
    <location>
        <begin position="259"/>
        <end position="268"/>
    </location>
</feature>
<dbReference type="GO" id="GO:0008270">
    <property type="term" value="F:zinc ion binding"/>
    <property type="evidence" value="ECO:0007669"/>
    <property type="project" value="UniProtKB-KW"/>
</dbReference>
<dbReference type="EC" id="2.3.2.27" evidence="2"/>
<feature type="compositionally biased region" description="Polar residues" evidence="10">
    <location>
        <begin position="339"/>
        <end position="355"/>
    </location>
</feature>
<comment type="catalytic activity">
    <reaction evidence="1">
        <text>S-ubiquitinyl-[E2 ubiquitin-conjugating enzyme]-L-cysteine + [acceptor protein]-L-lysine = [E2 ubiquitin-conjugating enzyme]-L-cysteine + N(6)-ubiquitinyl-[acceptor protein]-L-lysine.</text>
        <dbReference type="EC" id="2.3.2.27"/>
    </reaction>
</comment>
<dbReference type="Pfam" id="PF13639">
    <property type="entry name" value="zf-RING_2"/>
    <property type="match status" value="1"/>
</dbReference>
<evidence type="ECO:0000256" key="1">
    <source>
        <dbReference type="ARBA" id="ARBA00000900"/>
    </source>
</evidence>
<evidence type="ECO:0000313" key="12">
    <source>
        <dbReference type="EMBL" id="CAH3161102.1"/>
    </source>
</evidence>
<dbReference type="InterPro" id="IPR058745">
    <property type="entry name" value="PWI_Topors"/>
</dbReference>
<feature type="compositionally biased region" description="Basic residues" evidence="10">
    <location>
        <begin position="376"/>
        <end position="398"/>
    </location>
</feature>
<evidence type="ECO:0000259" key="11">
    <source>
        <dbReference type="PROSITE" id="PS50089"/>
    </source>
</evidence>
<comment type="caution">
    <text evidence="12">The sequence shown here is derived from an EMBL/GenBank/DDBJ whole genome shotgun (WGS) entry which is preliminary data.</text>
</comment>
<dbReference type="EMBL" id="CALNXJ010000078">
    <property type="protein sequence ID" value="CAH3161102.1"/>
    <property type="molecule type" value="Genomic_DNA"/>
</dbReference>
<dbReference type="Pfam" id="PF26084">
    <property type="entry name" value="PWI_Topors"/>
    <property type="match status" value="1"/>
</dbReference>
<dbReference type="AlphaFoldDB" id="A0AAU9XXY5"/>
<keyword evidence="4" id="KW-0479">Metal-binding</keyword>
<accession>A0AAU9XXY5</accession>
<dbReference type="PROSITE" id="PS00518">
    <property type="entry name" value="ZF_RING_1"/>
    <property type="match status" value="1"/>
</dbReference>
<dbReference type="InterPro" id="IPR001841">
    <property type="entry name" value="Znf_RING"/>
</dbReference>
<dbReference type="CDD" id="cd16574">
    <property type="entry name" value="RING-HC_Topors"/>
    <property type="match status" value="1"/>
</dbReference>
<evidence type="ECO:0000256" key="7">
    <source>
        <dbReference type="ARBA" id="ARBA00023015"/>
    </source>
</evidence>
<feature type="compositionally biased region" description="Basic and acidic residues" evidence="10">
    <location>
        <begin position="362"/>
        <end position="375"/>
    </location>
</feature>
<name>A0AAU9XXY5_9CNID</name>
<evidence type="ECO:0000256" key="6">
    <source>
        <dbReference type="ARBA" id="ARBA00022833"/>
    </source>
</evidence>
<evidence type="ECO:0000256" key="4">
    <source>
        <dbReference type="ARBA" id="ARBA00022723"/>
    </source>
</evidence>
<feature type="region of interest" description="Disordered" evidence="10">
    <location>
        <begin position="339"/>
        <end position="398"/>
    </location>
</feature>
<evidence type="ECO:0000256" key="8">
    <source>
        <dbReference type="ARBA" id="ARBA00023163"/>
    </source>
</evidence>
<dbReference type="PROSITE" id="PS00197">
    <property type="entry name" value="2FE2S_FER_1"/>
    <property type="match status" value="1"/>
</dbReference>
<evidence type="ECO:0000313" key="13">
    <source>
        <dbReference type="Proteomes" id="UP001159428"/>
    </source>
</evidence>
<dbReference type="GO" id="GO:0051537">
    <property type="term" value="F:2 iron, 2 sulfur cluster binding"/>
    <property type="evidence" value="ECO:0007669"/>
    <property type="project" value="InterPro"/>
</dbReference>
<evidence type="ECO:0000256" key="2">
    <source>
        <dbReference type="ARBA" id="ARBA00012483"/>
    </source>
</evidence>
<dbReference type="GO" id="GO:0000209">
    <property type="term" value="P:protein polyubiquitination"/>
    <property type="evidence" value="ECO:0007669"/>
    <property type="project" value="TreeGrafter"/>
</dbReference>
<organism evidence="12 13">
    <name type="scientific">Pocillopora meandrina</name>
    <dbReference type="NCBI Taxonomy" id="46732"/>
    <lineage>
        <taxon>Eukaryota</taxon>
        <taxon>Metazoa</taxon>
        <taxon>Cnidaria</taxon>
        <taxon>Anthozoa</taxon>
        <taxon>Hexacorallia</taxon>
        <taxon>Scleractinia</taxon>
        <taxon>Astrocoeniina</taxon>
        <taxon>Pocilloporidae</taxon>
        <taxon>Pocillopora</taxon>
    </lineage>
</organism>
<evidence type="ECO:0000256" key="9">
    <source>
        <dbReference type="PROSITE-ProRule" id="PRU00175"/>
    </source>
</evidence>
<dbReference type="PROSITE" id="PS50089">
    <property type="entry name" value="ZF_RING_2"/>
    <property type="match status" value="1"/>
</dbReference>
<protein>
    <recommendedName>
        <fullName evidence="2">RING-type E3 ubiquitin transferase</fullName>
        <ecNumber evidence="2">2.3.2.27</ecNumber>
    </recommendedName>
</protein>
<feature type="compositionally biased region" description="Polar residues" evidence="10">
    <location>
        <begin position="290"/>
        <end position="309"/>
    </location>
</feature>
<dbReference type="InterPro" id="IPR017907">
    <property type="entry name" value="Znf_RING_CS"/>
</dbReference>
<gene>
    <name evidence="12" type="ORF">PMEA_00032714</name>
</gene>
<keyword evidence="6" id="KW-0862">Zinc</keyword>
<keyword evidence="13" id="KW-1185">Reference proteome</keyword>
<dbReference type="SMART" id="SM00184">
    <property type="entry name" value="RING"/>
    <property type="match status" value="1"/>
</dbReference>
<keyword evidence="8" id="KW-0804">Transcription</keyword>
<evidence type="ECO:0000256" key="5">
    <source>
        <dbReference type="ARBA" id="ARBA00022771"/>
    </source>
</evidence>
<sequence>MEDRKYSCDDEVQIIDVKRKSSEKNLRVDDQCSSGTCSICLEGYDNKSFLDKCNHAFCYLCILQWSEVNNTCPLCKETFTLIVHSVKSKKNYQQHFLPKPDSLVPTNQWYETELWGQPARRQTHVDVQKRRDIYGNNLWVQTGSWRQREISPEFFSSNPASTRRLIPWLTRELMALLNDVEEHVSFVLQFILSLINKFELSSEEFSGNLQDFLSVNTDHFIHEFISFARSPFDMIAYDAHVQYSGPSESEQELRDTPTVFHSQTSGCQTPVPGPSGETLLQTDRNRDSPARQTVNNRWSPSSSPGTSGLNGRAGLERTVNISSSNSSVSSQTTLVDIEPTTSYQASNASSDSIGRSNRKRSSKETVVKKTQVEKEKKHHYHRNSHKHKCKRKKSKRSL</sequence>
<dbReference type="Gene3D" id="3.30.40.10">
    <property type="entry name" value="Zinc/RING finger domain, C3HC4 (zinc finger)"/>
    <property type="match status" value="1"/>
</dbReference>
<evidence type="ECO:0000256" key="10">
    <source>
        <dbReference type="SAM" id="MobiDB-lite"/>
    </source>
</evidence>
<reference evidence="12 13" key="1">
    <citation type="submission" date="2022-05" db="EMBL/GenBank/DDBJ databases">
        <authorList>
            <consortium name="Genoscope - CEA"/>
            <person name="William W."/>
        </authorList>
    </citation>
    <scope>NUCLEOTIDE SEQUENCE [LARGE SCALE GENOMIC DNA]</scope>
</reference>
<feature type="domain" description="RING-type" evidence="11">
    <location>
        <begin position="37"/>
        <end position="76"/>
    </location>
</feature>
<dbReference type="Proteomes" id="UP001159428">
    <property type="component" value="Unassembled WGS sequence"/>
</dbReference>
<dbReference type="InterPro" id="IPR058746">
    <property type="entry name" value="Znf_RING-type_Topors"/>
</dbReference>
<dbReference type="PANTHER" id="PTHR46077:SF1">
    <property type="entry name" value="TOP1 BINDING ARGININE_SERINE RICH PROTEIN, E3 UBIQUITIN LIGASE"/>
    <property type="match status" value="1"/>
</dbReference>
<keyword evidence="7" id="KW-0805">Transcription regulation</keyword>
<keyword evidence="3" id="KW-0808">Transferase</keyword>
<evidence type="ECO:0000256" key="3">
    <source>
        <dbReference type="ARBA" id="ARBA00022679"/>
    </source>
</evidence>
<keyword evidence="5 9" id="KW-0863">Zinc-finger</keyword>
<dbReference type="InterPro" id="IPR013083">
    <property type="entry name" value="Znf_RING/FYVE/PHD"/>
</dbReference>
<feature type="region of interest" description="Disordered" evidence="10">
    <location>
        <begin position="246"/>
        <end position="313"/>
    </location>
</feature>
<dbReference type="SUPFAM" id="SSF57850">
    <property type="entry name" value="RING/U-box"/>
    <property type="match status" value="1"/>
</dbReference>
<dbReference type="GO" id="GO:0006513">
    <property type="term" value="P:protein monoubiquitination"/>
    <property type="evidence" value="ECO:0007669"/>
    <property type="project" value="TreeGrafter"/>
</dbReference>